<keyword evidence="4" id="KW-0133">Cell shape</keyword>
<feature type="transmembrane region" description="Helical" evidence="8">
    <location>
        <begin position="283"/>
        <end position="303"/>
    </location>
</feature>
<feature type="transmembrane region" description="Helical" evidence="8">
    <location>
        <begin position="391"/>
        <end position="410"/>
    </location>
</feature>
<comment type="subcellular location">
    <subcellularLocation>
        <location evidence="1">Cell membrane</location>
        <topology evidence="1">Multi-pass membrane protein</topology>
    </subcellularLocation>
</comment>
<evidence type="ECO:0000256" key="5">
    <source>
        <dbReference type="ARBA" id="ARBA00022984"/>
    </source>
</evidence>
<proteinExistence type="predicted"/>
<dbReference type="AlphaFoldDB" id="A0A1G2PH81"/>
<accession>A0A1G2PH81</accession>
<dbReference type="PANTHER" id="PTHR47019">
    <property type="entry name" value="LIPID II FLIPPASE MURJ"/>
    <property type="match status" value="1"/>
</dbReference>
<keyword evidence="7 8" id="KW-0472">Membrane</keyword>
<dbReference type="GO" id="GO:0008360">
    <property type="term" value="P:regulation of cell shape"/>
    <property type="evidence" value="ECO:0007669"/>
    <property type="project" value="UniProtKB-KW"/>
</dbReference>
<keyword evidence="6 8" id="KW-1133">Transmembrane helix</keyword>
<protein>
    <submittedName>
        <fullName evidence="9">Murein biosynthesis integral membrane protein MurJ</fullName>
    </submittedName>
</protein>
<dbReference type="GO" id="GO:0005886">
    <property type="term" value="C:plasma membrane"/>
    <property type="evidence" value="ECO:0007669"/>
    <property type="project" value="UniProtKB-SubCell"/>
</dbReference>
<dbReference type="InterPro" id="IPR051050">
    <property type="entry name" value="Lipid_II_flippase_MurJ/MviN"/>
</dbReference>
<reference evidence="9 10" key="1">
    <citation type="journal article" date="2016" name="Nat. Commun.">
        <title>Thousands of microbial genomes shed light on interconnected biogeochemical processes in an aquifer system.</title>
        <authorList>
            <person name="Anantharaman K."/>
            <person name="Brown C.T."/>
            <person name="Hug L.A."/>
            <person name="Sharon I."/>
            <person name="Castelle C.J."/>
            <person name="Probst A.J."/>
            <person name="Thomas B.C."/>
            <person name="Singh A."/>
            <person name="Wilkins M.J."/>
            <person name="Karaoz U."/>
            <person name="Brodie E.L."/>
            <person name="Williams K.H."/>
            <person name="Hubbard S.S."/>
            <person name="Banfield J.F."/>
        </authorList>
    </citation>
    <scope>NUCLEOTIDE SEQUENCE [LARGE SCALE GENOMIC DNA]</scope>
</reference>
<dbReference type="GO" id="GO:0015648">
    <property type="term" value="F:lipid-linked peptidoglycan transporter activity"/>
    <property type="evidence" value="ECO:0007669"/>
    <property type="project" value="TreeGrafter"/>
</dbReference>
<evidence type="ECO:0000256" key="6">
    <source>
        <dbReference type="ARBA" id="ARBA00022989"/>
    </source>
</evidence>
<keyword evidence="5" id="KW-0573">Peptidoglycan synthesis</keyword>
<evidence type="ECO:0000256" key="4">
    <source>
        <dbReference type="ARBA" id="ARBA00022960"/>
    </source>
</evidence>
<name>A0A1G2PH81_9BACT</name>
<evidence type="ECO:0000256" key="3">
    <source>
        <dbReference type="ARBA" id="ARBA00022692"/>
    </source>
</evidence>
<evidence type="ECO:0000256" key="8">
    <source>
        <dbReference type="SAM" id="Phobius"/>
    </source>
</evidence>
<feature type="transmembrane region" description="Helical" evidence="8">
    <location>
        <begin position="416"/>
        <end position="438"/>
    </location>
</feature>
<evidence type="ECO:0000256" key="2">
    <source>
        <dbReference type="ARBA" id="ARBA00022475"/>
    </source>
</evidence>
<feature type="transmembrane region" description="Helical" evidence="8">
    <location>
        <begin position="315"/>
        <end position="337"/>
    </location>
</feature>
<dbReference type="EMBL" id="MHSR01000009">
    <property type="protein sequence ID" value="OHA46942.1"/>
    <property type="molecule type" value="Genomic_DNA"/>
</dbReference>
<gene>
    <name evidence="9" type="ORF">A2828_02770</name>
</gene>
<dbReference type="NCBIfam" id="TIGR01695">
    <property type="entry name" value="murJ_mviN"/>
    <property type="match status" value="1"/>
</dbReference>
<dbReference type="Pfam" id="PF03023">
    <property type="entry name" value="MurJ"/>
    <property type="match status" value="1"/>
</dbReference>
<dbReference type="PRINTS" id="PR01806">
    <property type="entry name" value="VIRFACTRMVIN"/>
</dbReference>
<dbReference type="PANTHER" id="PTHR47019:SF1">
    <property type="entry name" value="LIPID II FLIPPASE MURJ"/>
    <property type="match status" value="1"/>
</dbReference>
<evidence type="ECO:0000256" key="1">
    <source>
        <dbReference type="ARBA" id="ARBA00004651"/>
    </source>
</evidence>
<feature type="transmembrane region" description="Helical" evidence="8">
    <location>
        <begin position="176"/>
        <end position="204"/>
    </location>
</feature>
<keyword evidence="2" id="KW-1003">Cell membrane</keyword>
<dbReference type="Proteomes" id="UP000178869">
    <property type="component" value="Unassembled WGS sequence"/>
</dbReference>
<evidence type="ECO:0000256" key="7">
    <source>
        <dbReference type="ARBA" id="ARBA00023136"/>
    </source>
</evidence>
<feature type="transmembrane region" description="Helical" evidence="8">
    <location>
        <begin position="95"/>
        <end position="121"/>
    </location>
</feature>
<organism evidence="9 10">
    <name type="scientific">Candidatus Terrybacteria bacterium RIFCSPHIGHO2_01_FULL_43_35</name>
    <dbReference type="NCBI Taxonomy" id="1802361"/>
    <lineage>
        <taxon>Bacteria</taxon>
        <taxon>Candidatus Terryibacteriota</taxon>
    </lineage>
</organism>
<keyword evidence="3 8" id="KW-0812">Transmembrane</keyword>
<feature type="transmembrane region" description="Helical" evidence="8">
    <location>
        <begin position="251"/>
        <end position="271"/>
    </location>
</feature>
<comment type="caution">
    <text evidence="9">The sequence shown here is derived from an EMBL/GenBank/DDBJ whole genome shotgun (WGS) entry which is preliminary data.</text>
</comment>
<sequence>MPNKLLLVFNKIRNMYLPQGAFILSTLTFLSYLLGLIRDRMFARTFGAAGTLDAYNAAFILPELILDVLVAGALGAAFIPIFTGVEEKDKKEAALFARTVITLAVLTMFIASILIIVFAPYTVNIIVPGFDATHKTLFIKLLRLLALAPIIFSASIAIGELLVVKRRFLAYGLAPVLYNFGIIAGTFFLGGTFGIFGVAIGTLFGALLHLAIRLIDILMSGFIPVPALKVKTKEFLSFFWLMLPKMAGHPVEPLTFLFFTAAASNFGQGSVTTINFARNFQSVPVALIGIAFAIASFPGLARAFAEKDRWLFAKIFKGTALGILALTIPAAIIIYLFNTLIIKTFLGGGAFDEKAVLDTAMILGFFALSVPLESLSHLLARAFYATKNTAWPVGASFLALIITVLTANYLSPQMGIASIPLAFAAGNAAKIGLLGMLLPARIRKITK</sequence>
<dbReference type="InterPro" id="IPR004268">
    <property type="entry name" value="MurJ"/>
</dbReference>
<dbReference type="GO" id="GO:0009252">
    <property type="term" value="P:peptidoglycan biosynthetic process"/>
    <property type="evidence" value="ECO:0007669"/>
    <property type="project" value="UniProtKB-KW"/>
</dbReference>
<evidence type="ECO:0000313" key="10">
    <source>
        <dbReference type="Proteomes" id="UP000178869"/>
    </source>
</evidence>
<feature type="transmembrane region" description="Helical" evidence="8">
    <location>
        <begin position="141"/>
        <end position="164"/>
    </location>
</feature>
<feature type="transmembrane region" description="Helical" evidence="8">
    <location>
        <begin position="20"/>
        <end position="37"/>
    </location>
</feature>
<dbReference type="GO" id="GO:0034204">
    <property type="term" value="P:lipid translocation"/>
    <property type="evidence" value="ECO:0007669"/>
    <property type="project" value="TreeGrafter"/>
</dbReference>
<feature type="transmembrane region" description="Helical" evidence="8">
    <location>
        <begin position="57"/>
        <end position="83"/>
    </location>
</feature>
<evidence type="ECO:0000313" key="9">
    <source>
        <dbReference type="EMBL" id="OHA46942.1"/>
    </source>
</evidence>